<evidence type="ECO:0000256" key="1">
    <source>
        <dbReference type="SAM" id="SignalP"/>
    </source>
</evidence>
<protein>
    <submittedName>
        <fullName evidence="2">Uncharacterized protein</fullName>
    </submittedName>
</protein>
<keyword evidence="3" id="KW-1185">Reference proteome</keyword>
<dbReference type="EMBL" id="JAGPNK010000004">
    <property type="protein sequence ID" value="KAH7322650.1"/>
    <property type="molecule type" value="Genomic_DNA"/>
</dbReference>
<gene>
    <name evidence="2" type="ORF">B0I35DRAFT_509948</name>
</gene>
<feature type="chain" id="PRO_5035465428" evidence="1">
    <location>
        <begin position="16"/>
        <end position="575"/>
    </location>
</feature>
<dbReference type="OrthoDB" id="5394947at2759"/>
<organism evidence="2 3">
    <name type="scientific">Stachybotrys elegans</name>
    <dbReference type="NCBI Taxonomy" id="80388"/>
    <lineage>
        <taxon>Eukaryota</taxon>
        <taxon>Fungi</taxon>
        <taxon>Dikarya</taxon>
        <taxon>Ascomycota</taxon>
        <taxon>Pezizomycotina</taxon>
        <taxon>Sordariomycetes</taxon>
        <taxon>Hypocreomycetidae</taxon>
        <taxon>Hypocreales</taxon>
        <taxon>Stachybotryaceae</taxon>
        <taxon>Stachybotrys</taxon>
    </lineage>
</organism>
<reference evidence="2" key="1">
    <citation type="journal article" date="2021" name="Nat. Commun.">
        <title>Genetic determinants of endophytism in the Arabidopsis root mycobiome.</title>
        <authorList>
            <person name="Mesny F."/>
            <person name="Miyauchi S."/>
            <person name="Thiergart T."/>
            <person name="Pickel B."/>
            <person name="Atanasova L."/>
            <person name="Karlsson M."/>
            <person name="Huettel B."/>
            <person name="Barry K.W."/>
            <person name="Haridas S."/>
            <person name="Chen C."/>
            <person name="Bauer D."/>
            <person name="Andreopoulos W."/>
            <person name="Pangilinan J."/>
            <person name="LaButti K."/>
            <person name="Riley R."/>
            <person name="Lipzen A."/>
            <person name="Clum A."/>
            <person name="Drula E."/>
            <person name="Henrissat B."/>
            <person name="Kohler A."/>
            <person name="Grigoriev I.V."/>
            <person name="Martin F.M."/>
            <person name="Hacquard S."/>
        </authorList>
    </citation>
    <scope>NUCLEOTIDE SEQUENCE</scope>
    <source>
        <strain evidence="2">MPI-CAGE-CH-0235</strain>
    </source>
</reference>
<evidence type="ECO:0000313" key="3">
    <source>
        <dbReference type="Proteomes" id="UP000813444"/>
    </source>
</evidence>
<proteinExistence type="predicted"/>
<evidence type="ECO:0000313" key="2">
    <source>
        <dbReference type="EMBL" id="KAH7322650.1"/>
    </source>
</evidence>
<dbReference type="Proteomes" id="UP000813444">
    <property type="component" value="Unassembled WGS sequence"/>
</dbReference>
<comment type="caution">
    <text evidence="2">The sequence shown here is derived from an EMBL/GenBank/DDBJ whole genome shotgun (WGS) entry which is preliminary data.</text>
</comment>
<accession>A0A8K0SVZ6</accession>
<name>A0A8K0SVZ6_9HYPO</name>
<feature type="signal peptide" evidence="1">
    <location>
        <begin position="1"/>
        <end position="15"/>
    </location>
</feature>
<keyword evidence="1" id="KW-0732">Signal</keyword>
<sequence>MRRALFAIVLPWASAVPGADVKRAETCTRDDLCGNDGDEYIESAAVDRSGGGGCEFDKYYERACAVDHRHGDSSLADESRDGCELDDSGGFIVYTNITATPTSIPSSAPPVVDFTRVSQTAHIAEETCYALPPDAEGEPTRRALLYNSKLREADATIPYPYIESIDFDSEGLEPLYMTIRDVNEGTHMIDVSNKSRIAIVDVDGNAMVLDPTGIHFSTKDCRYDVSVMIDDLYEQLAGFSGKECSTGGFRLMEDVDFRQSLILTDQCGDPVTRAVRRFPRLTLGPTECVENTVDESTGRWDFDCTFPGSDSKVLTCQRTVTNDIVNFLFRDPFGGACPDLPALITTLAAVGESYFDAESLLTELDNQGLTPGEGREAQEAVDSYVGLWLILQQAFSVIESQQQQQQRGRQLSALEEYVAVYSENRNLESDVCENMHHDEMPLKLSLTAGVTHIDTITTLNWSPQNARVYNVTIQDPAAVACCAAGAVATSEEGDTCAYPEEALVGDTGCICGLTAAGDPVAFVFTQCDNFVGECEADADCGDAGLVCLTGTCCGGGVCVDPYECSQSGRELVEQD</sequence>
<dbReference type="AlphaFoldDB" id="A0A8K0SVZ6"/>